<dbReference type="PANTHER" id="PTHR31121:SF6">
    <property type="entry name" value="ALPHA-1,2 MANNOSYLTRANSFERASE KTR1"/>
    <property type="match status" value="1"/>
</dbReference>
<dbReference type="Proteomes" id="UP001189429">
    <property type="component" value="Unassembled WGS sequence"/>
</dbReference>
<protein>
    <recommendedName>
        <fullName evidence="5">Mannosyltransferase</fullName>
    </recommendedName>
</protein>
<dbReference type="SUPFAM" id="SSF53448">
    <property type="entry name" value="Nucleotide-diphospho-sugar transferases"/>
    <property type="match status" value="1"/>
</dbReference>
<dbReference type="Pfam" id="PF01793">
    <property type="entry name" value="Glyco_transf_15"/>
    <property type="match status" value="1"/>
</dbReference>
<dbReference type="EMBL" id="CAUYUJ010016527">
    <property type="protein sequence ID" value="CAK0866345.1"/>
    <property type="molecule type" value="Genomic_DNA"/>
</dbReference>
<accession>A0ABN9V0T4</accession>
<dbReference type="InterPro" id="IPR002685">
    <property type="entry name" value="Glyco_trans_15"/>
</dbReference>
<evidence type="ECO:0000313" key="4">
    <source>
        <dbReference type="Proteomes" id="UP001189429"/>
    </source>
</evidence>
<evidence type="ECO:0000313" key="3">
    <source>
        <dbReference type="EMBL" id="CAK0866345.1"/>
    </source>
</evidence>
<evidence type="ECO:0008006" key="5">
    <source>
        <dbReference type="Google" id="ProtNLM"/>
    </source>
</evidence>
<proteinExistence type="inferred from homology"/>
<dbReference type="InterPro" id="IPR029044">
    <property type="entry name" value="Nucleotide-diphossugar_trans"/>
</dbReference>
<sequence length="290" mass="33488">MDGFRRLLPDLKANFLERFPYPVTLFYSPFEGAQQDLQEFRDLLGDTPVEAVSLPSFGRENFYPPLRDNYSSFENPCRTDAAFHKGGHCSWYHFSYKQMNYIFMYAMFFDTPALSKYRYWLRVDAEIWLTEPIIEDPFALMARSDWVFSYRLEPQMKNVACNRDLPAAVRSFAESRGIEPRDRGFFERYLNGTACFIGNIGAGQVSFFRSEKYRSLVEFVLGTGNVWTLRWDDQHMYAMAVALFSTGEHIGRLPIRVCHRVEDDCDHHLEPSLAARQAARGSGARGGPPS</sequence>
<evidence type="ECO:0000256" key="1">
    <source>
        <dbReference type="ARBA" id="ARBA00007677"/>
    </source>
</evidence>
<dbReference type="Gene3D" id="3.90.550.10">
    <property type="entry name" value="Spore Coat Polysaccharide Biosynthesis Protein SpsA, Chain A"/>
    <property type="match status" value="1"/>
</dbReference>
<name>A0ABN9V0T4_9DINO</name>
<comment type="similarity">
    <text evidence="1">Belongs to the glycosyltransferase 15 family.</text>
</comment>
<comment type="caution">
    <text evidence="3">The sequence shown here is derived from an EMBL/GenBank/DDBJ whole genome shotgun (WGS) entry which is preliminary data.</text>
</comment>
<keyword evidence="2" id="KW-0808">Transferase</keyword>
<dbReference type="PANTHER" id="PTHR31121">
    <property type="entry name" value="ALPHA-1,2 MANNOSYLTRANSFERASE KTR1"/>
    <property type="match status" value="1"/>
</dbReference>
<gene>
    <name evidence="3" type="ORF">PCOR1329_LOCUS53545</name>
</gene>
<reference evidence="3" key="1">
    <citation type="submission" date="2023-10" db="EMBL/GenBank/DDBJ databases">
        <authorList>
            <person name="Chen Y."/>
            <person name="Shah S."/>
            <person name="Dougan E. K."/>
            <person name="Thang M."/>
            <person name="Chan C."/>
        </authorList>
    </citation>
    <scope>NUCLEOTIDE SEQUENCE [LARGE SCALE GENOMIC DNA]</scope>
</reference>
<organism evidence="3 4">
    <name type="scientific">Prorocentrum cordatum</name>
    <dbReference type="NCBI Taxonomy" id="2364126"/>
    <lineage>
        <taxon>Eukaryota</taxon>
        <taxon>Sar</taxon>
        <taxon>Alveolata</taxon>
        <taxon>Dinophyceae</taxon>
        <taxon>Prorocentrales</taxon>
        <taxon>Prorocentraceae</taxon>
        <taxon>Prorocentrum</taxon>
    </lineage>
</organism>
<keyword evidence="4" id="KW-1185">Reference proteome</keyword>
<evidence type="ECO:0000256" key="2">
    <source>
        <dbReference type="ARBA" id="ARBA00022679"/>
    </source>
</evidence>